<dbReference type="Proteomes" id="UP000317519">
    <property type="component" value="Unassembled WGS sequence"/>
</dbReference>
<dbReference type="SUPFAM" id="SSF54427">
    <property type="entry name" value="NTF2-like"/>
    <property type="match status" value="1"/>
</dbReference>
<dbReference type="RefSeq" id="WP_144890901.1">
    <property type="nucleotide sequence ID" value="NZ_VLKO01000004.1"/>
</dbReference>
<evidence type="ECO:0008006" key="3">
    <source>
        <dbReference type="Google" id="ProtNLM"/>
    </source>
</evidence>
<dbReference type="Gene3D" id="3.10.450.50">
    <property type="match status" value="1"/>
</dbReference>
<evidence type="ECO:0000313" key="2">
    <source>
        <dbReference type="Proteomes" id="UP000317519"/>
    </source>
</evidence>
<accession>A0ABY3FKN3</accession>
<dbReference type="EMBL" id="VLKO01000004">
    <property type="protein sequence ID" value="TWI00552.1"/>
    <property type="molecule type" value="Genomic_DNA"/>
</dbReference>
<keyword evidence="2" id="KW-1185">Reference proteome</keyword>
<reference evidence="1 2" key="1">
    <citation type="journal article" date="2015" name="Stand. Genomic Sci.">
        <title>Genomic Encyclopedia of Bacterial and Archaeal Type Strains, Phase III: the genomes of soil and plant-associated and newly described type strains.</title>
        <authorList>
            <person name="Whitman W.B."/>
            <person name="Woyke T."/>
            <person name="Klenk H.P."/>
            <person name="Zhou Y."/>
            <person name="Lilburn T.G."/>
            <person name="Beck B.J."/>
            <person name="De Vos P."/>
            <person name="Vandamme P."/>
            <person name="Eisen J.A."/>
            <person name="Garrity G."/>
            <person name="Hugenholtz P."/>
            <person name="Kyrpides N.C."/>
        </authorList>
    </citation>
    <scope>NUCLEOTIDE SEQUENCE [LARGE SCALE GENOMIC DNA]</scope>
    <source>
        <strain evidence="1 2">CGMCC 1.6847</strain>
    </source>
</reference>
<gene>
    <name evidence="1" type="ORF">IQ05_01207</name>
</gene>
<sequence length="120" mass="14034">MSAKEIVQNFYKSDAFIDSTVLKDFLHPEIVLEWNSSKGFVEHNFASLLLLSDELSKAYVRSKVRINHVVAENDLVSVRYSHFVKTIENPREEMLLAHFIVIWQIKDDKLYRGFQMSQLS</sequence>
<dbReference type="InterPro" id="IPR032710">
    <property type="entry name" value="NTF2-like_dom_sf"/>
</dbReference>
<organism evidence="1 2">
    <name type="scientific">Flavobacterium tiangeerense</name>
    <dbReference type="NCBI Taxonomy" id="459471"/>
    <lineage>
        <taxon>Bacteria</taxon>
        <taxon>Pseudomonadati</taxon>
        <taxon>Bacteroidota</taxon>
        <taxon>Flavobacteriia</taxon>
        <taxon>Flavobacteriales</taxon>
        <taxon>Flavobacteriaceae</taxon>
        <taxon>Flavobacterium</taxon>
    </lineage>
</organism>
<name>A0ABY3FKN3_9FLAO</name>
<proteinExistence type="predicted"/>
<comment type="caution">
    <text evidence="1">The sequence shown here is derived from an EMBL/GenBank/DDBJ whole genome shotgun (WGS) entry which is preliminary data.</text>
</comment>
<protein>
    <recommendedName>
        <fullName evidence="3">Nuclear transport factor 2 family protein</fullName>
    </recommendedName>
</protein>
<evidence type="ECO:0000313" key="1">
    <source>
        <dbReference type="EMBL" id="TWI00552.1"/>
    </source>
</evidence>